<proteinExistence type="predicted"/>
<sequence>MMYLWKCTCADCGREFDWYDNYPPLECVKCESVEIKNEFKGRAYD</sequence>
<organism evidence="1">
    <name type="scientific">Siphoviridae sp. ctzCL6</name>
    <dbReference type="NCBI Taxonomy" id="2827978"/>
    <lineage>
        <taxon>Viruses</taxon>
        <taxon>Duplodnaviria</taxon>
        <taxon>Heunggongvirae</taxon>
        <taxon>Uroviricota</taxon>
        <taxon>Caudoviricetes</taxon>
    </lineage>
</organism>
<dbReference type="EMBL" id="BK032534">
    <property type="protein sequence ID" value="DAF46273.1"/>
    <property type="molecule type" value="Genomic_DNA"/>
</dbReference>
<protein>
    <submittedName>
        <fullName evidence="1">Uncharacterized protein</fullName>
    </submittedName>
</protein>
<reference evidence="1" key="1">
    <citation type="journal article" date="2021" name="Proc. Natl. Acad. Sci. U.S.A.">
        <title>A Catalog of Tens of Thousands of Viruses from Human Metagenomes Reveals Hidden Associations with Chronic Diseases.</title>
        <authorList>
            <person name="Tisza M.J."/>
            <person name="Buck C.B."/>
        </authorList>
    </citation>
    <scope>NUCLEOTIDE SEQUENCE</scope>
    <source>
        <strain evidence="1">CtzCL6</strain>
    </source>
</reference>
<evidence type="ECO:0000313" key="1">
    <source>
        <dbReference type="EMBL" id="DAF46273.1"/>
    </source>
</evidence>
<name>A0A8S5S5Q2_9CAUD</name>
<accession>A0A8S5S5Q2</accession>